<keyword evidence="2" id="KW-1185">Reference proteome</keyword>
<proteinExistence type="predicted"/>
<sequence>MGPAAGYSLAPTHAVEICREMLTVGPAGKERLLDVGFCRRTDAVIEEATVCLRCKCTMPADAQRLAGGDTNFSRFACIGRRRCGKEKPSEEI</sequence>
<accession>A0A8J5SF41</accession>
<comment type="caution">
    <text evidence="1">The sequence shown here is derived from an EMBL/GenBank/DDBJ whole genome shotgun (WGS) entry which is preliminary data.</text>
</comment>
<reference evidence="1" key="1">
    <citation type="journal article" date="2021" name="bioRxiv">
        <title>Whole Genome Assembly and Annotation of Northern Wild Rice, Zizania palustris L., Supports a Whole Genome Duplication in the Zizania Genus.</title>
        <authorList>
            <person name="Haas M."/>
            <person name="Kono T."/>
            <person name="Macchietto M."/>
            <person name="Millas R."/>
            <person name="McGilp L."/>
            <person name="Shao M."/>
            <person name="Duquette J."/>
            <person name="Hirsch C.N."/>
            <person name="Kimball J."/>
        </authorList>
    </citation>
    <scope>NUCLEOTIDE SEQUENCE</scope>
    <source>
        <tissue evidence="1">Fresh leaf tissue</tissue>
    </source>
</reference>
<organism evidence="1 2">
    <name type="scientific">Zizania palustris</name>
    <name type="common">Northern wild rice</name>
    <dbReference type="NCBI Taxonomy" id="103762"/>
    <lineage>
        <taxon>Eukaryota</taxon>
        <taxon>Viridiplantae</taxon>
        <taxon>Streptophyta</taxon>
        <taxon>Embryophyta</taxon>
        <taxon>Tracheophyta</taxon>
        <taxon>Spermatophyta</taxon>
        <taxon>Magnoliopsida</taxon>
        <taxon>Liliopsida</taxon>
        <taxon>Poales</taxon>
        <taxon>Poaceae</taxon>
        <taxon>BOP clade</taxon>
        <taxon>Oryzoideae</taxon>
        <taxon>Oryzeae</taxon>
        <taxon>Zizaniinae</taxon>
        <taxon>Zizania</taxon>
    </lineage>
</organism>
<dbReference type="EMBL" id="JAAALK010000285">
    <property type="protein sequence ID" value="KAG8065114.1"/>
    <property type="molecule type" value="Genomic_DNA"/>
</dbReference>
<protein>
    <submittedName>
        <fullName evidence="1">Uncharacterized protein</fullName>
    </submittedName>
</protein>
<name>A0A8J5SF41_ZIZPA</name>
<gene>
    <name evidence="1" type="ORF">GUJ93_ZPchr0004g40394</name>
</gene>
<dbReference type="Proteomes" id="UP000729402">
    <property type="component" value="Unassembled WGS sequence"/>
</dbReference>
<evidence type="ECO:0000313" key="2">
    <source>
        <dbReference type="Proteomes" id="UP000729402"/>
    </source>
</evidence>
<evidence type="ECO:0000313" key="1">
    <source>
        <dbReference type="EMBL" id="KAG8065114.1"/>
    </source>
</evidence>
<dbReference type="AlphaFoldDB" id="A0A8J5SF41"/>
<reference evidence="1" key="2">
    <citation type="submission" date="2021-02" db="EMBL/GenBank/DDBJ databases">
        <authorList>
            <person name="Kimball J.A."/>
            <person name="Haas M.W."/>
            <person name="Macchietto M."/>
            <person name="Kono T."/>
            <person name="Duquette J."/>
            <person name="Shao M."/>
        </authorList>
    </citation>
    <scope>NUCLEOTIDE SEQUENCE</scope>
    <source>
        <tissue evidence="1">Fresh leaf tissue</tissue>
    </source>
</reference>